<evidence type="ECO:0000259" key="1">
    <source>
        <dbReference type="Pfam" id="PF16013"/>
    </source>
</evidence>
<dbReference type="PANTHER" id="PTHR21115:SF0">
    <property type="entry name" value="GH06117P-RELATED"/>
    <property type="match status" value="1"/>
</dbReference>
<gene>
    <name evidence="3" type="primary">LOC105362374</name>
</gene>
<sequence length="537" mass="61589">MAVHNIDSYFKTKAMEFHQNIYDQISDWNDLENFDERTCKILDSFETPLDQKSNNIIDRIYNTIVTPNVPLIQCCGLYIFTYNHKAAVACKDDKLCDLIETHAVIKVKKGYNSSLSDIIYIDEHARIYESWDDFIQNNELSQCTMYVPKNGIYQANLREIWSEDYCPVWIEKFINNKVCNNIDTVCNVINIGLMGVAIAASFHPIGATINSSVQVGKCISTLWTSGRAVRKLHDRSKHCQSIMPTNMETISSYLGILDNVCIGTYNATSTIMSKALNKGRNVGNSVKFIHNAAIIGNTAFSTSGLVTNSMTFVNNFKKSKKVPFQDALALGINLLLFYNSIVSFQFASELIQSKQDEIINEYQKSLCKKKRRNQFKRLVRKVKPNTNNNIKQNEQIIRSVKKVNNQESFFKFLMGNSLDALSRKDSNFQKILDFAEMLIDNTSLNNDLSRENNSNKNKPSSINFSNINIELEYFRNLKIILASIENFNCTEIIRILLMNGARKFTENKSKITDIAIGFIWKYLKHRLKKWNLILIQN</sequence>
<name>A0AAJ6YHE7_9HYME</name>
<evidence type="ECO:0000313" key="2">
    <source>
        <dbReference type="Proteomes" id="UP000695007"/>
    </source>
</evidence>
<dbReference type="PANTHER" id="PTHR21115">
    <property type="entry name" value="GH06117P-RELATED"/>
    <property type="match status" value="1"/>
</dbReference>
<dbReference type="AlphaFoldDB" id="A0AAJ6YHE7"/>
<accession>A0AAJ6YHE7</accession>
<keyword evidence="2" id="KW-1185">Reference proteome</keyword>
<evidence type="ECO:0000313" key="3">
    <source>
        <dbReference type="RefSeq" id="XP_011498114.1"/>
    </source>
</evidence>
<feature type="domain" description="DUF4781" evidence="1">
    <location>
        <begin position="105"/>
        <end position="400"/>
    </location>
</feature>
<proteinExistence type="predicted"/>
<dbReference type="GeneID" id="105362374"/>
<dbReference type="KEGG" id="csol:105362374"/>
<dbReference type="Pfam" id="PF16013">
    <property type="entry name" value="DUF4781"/>
    <property type="match status" value="1"/>
</dbReference>
<dbReference type="Proteomes" id="UP000695007">
    <property type="component" value="Unplaced"/>
</dbReference>
<organism evidence="2 3">
    <name type="scientific">Ceratosolen solmsi marchali</name>
    <dbReference type="NCBI Taxonomy" id="326594"/>
    <lineage>
        <taxon>Eukaryota</taxon>
        <taxon>Metazoa</taxon>
        <taxon>Ecdysozoa</taxon>
        <taxon>Arthropoda</taxon>
        <taxon>Hexapoda</taxon>
        <taxon>Insecta</taxon>
        <taxon>Pterygota</taxon>
        <taxon>Neoptera</taxon>
        <taxon>Endopterygota</taxon>
        <taxon>Hymenoptera</taxon>
        <taxon>Apocrita</taxon>
        <taxon>Proctotrupomorpha</taxon>
        <taxon>Chalcidoidea</taxon>
        <taxon>Agaonidae</taxon>
        <taxon>Agaoninae</taxon>
        <taxon>Ceratosolen</taxon>
    </lineage>
</organism>
<dbReference type="RefSeq" id="XP_011498114.1">
    <property type="nucleotide sequence ID" value="XM_011499812.1"/>
</dbReference>
<reference evidence="3" key="1">
    <citation type="submission" date="2025-08" db="UniProtKB">
        <authorList>
            <consortium name="RefSeq"/>
        </authorList>
    </citation>
    <scope>IDENTIFICATION</scope>
</reference>
<protein>
    <submittedName>
        <fullName evidence="3">Uncharacterized protein LOC105362374</fullName>
    </submittedName>
</protein>
<dbReference type="InterPro" id="IPR031962">
    <property type="entry name" value="DUF4781"/>
</dbReference>